<dbReference type="RefSeq" id="WP_166051746.1">
    <property type="nucleotide sequence ID" value="NZ_JAAMPJ010000009.1"/>
</dbReference>
<sequence>MPRQSPLIEGVVAPEVETAVFTSANFSTYVPHSNGGRGTTFGLVIIHLRLQSEVEAPNAAPPLTAFSPRVLQDAGATSAV</sequence>
<gene>
    <name evidence="1" type="ORF">G7043_31300</name>
</gene>
<reference evidence="1 2" key="1">
    <citation type="submission" date="2020-03" db="EMBL/GenBank/DDBJ databases">
        <title>Isolation and identification of active actinomycetes.</title>
        <authorList>
            <person name="Sun X."/>
        </authorList>
    </citation>
    <scope>NUCLEOTIDE SEQUENCE [LARGE SCALE GENOMIC DNA]</scope>
    <source>
        <strain evidence="1 2">NEAU-D13</strain>
    </source>
</reference>
<protein>
    <submittedName>
        <fullName evidence="1">Uncharacterized protein</fullName>
    </submittedName>
</protein>
<keyword evidence="2" id="KW-1185">Reference proteome</keyword>
<dbReference type="AlphaFoldDB" id="A0A7C9W535"/>
<name>A0A7C9W535_9PSEU</name>
<comment type="caution">
    <text evidence="1">The sequence shown here is derived from an EMBL/GenBank/DDBJ whole genome shotgun (WGS) entry which is preliminary data.</text>
</comment>
<accession>A0A7C9W535</accession>
<evidence type="ECO:0000313" key="2">
    <source>
        <dbReference type="Proteomes" id="UP000481360"/>
    </source>
</evidence>
<dbReference type="Proteomes" id="UP000481360">
    <property type="component" value="Unassembled WGS sequence"/>
</dbReference>
<dbReference type="EMBL" id="JAAMPJ010000009">
    <property type="protein sequence ID" value="NGY63419.1"/>
    <property type="molecule type" value="Genomic_DNA"/>
</dbReference>
<proteinExistence type="predicted"/>
<organism evidence="1 2">
    <name type="scientific">Lentzea alba</name>
    <dbReference type="NCBI Taxonomy" id="2714351"/>
    <lineage>
        <taxon>Bacteria</taxon>
        <taxon>Bacillati</taxon>
        <taxon>Actinomycetota</taxon>
        <taxon>Actinomycetes</taxon>
        <taxon>Pseudonocardiales</taxon>
        <taxon>Pseudonocardiaceae</taxon>
        <taxon>Lentzea</taxon>
    </lineage>
</organism>
<evidence type="ECO:0000313" key="1">
    <source>
        <dbReference type="EMBL" id="NGY63419.1"/>
    </source>
</evidence>